<comment type="caution">
    <text evidence="1">The sequence shown here is derived from an EMBL/GenBank/DDBJ whole genome shotgun (WGS) entry which is preliminary data.</text>
</comment>
<organism evidence="1 2">
    <name type="scientific">Vibrio zhanjiangensis</name>
    <dbReference type="NCBI Taxonomy" id="1046128"/>
    <lineage>
        <taxon>Bacteria</taxon>
        <taxon>Pseudomonadati</taxon>
        <taxon>Pseudomonadota</taxon>
        <taxon>Gammaproteobacteria</taxon>
        <taxon>Vibrionales</taxon>
        <taxon>Vibrionaceae</taxon>
        <taxon>Vibrio</taxon>
    </lineage>
</organism>
<reference evidence="2" key="1">
    <citation type="journal article" date="2019" name="Int. J. Syst. Evol. Microbiol.">
        <title>The Global Catalogue of Microorganisms (GCM) 10K type strain sequencing project: providing services to taxonomists for standard genome sequencing and annotation.</title>
        <authorList>
            <consortium name="The Broad Institute Genomics Platform"/>
            <consortium name="The Broad Institute Genome Sequencing Center for Infectious Disease"/>
            <person name="Wu L."/>
            <person name="Ma J."/>
        </authorList>
    </citation>
    <scope>NUCLEOTIDE SEQUENCE [LARGE SCALE GENOMIC DNA]</scope>
    <source>
        <strain evidence="2">NBRC 108723</strain>
    </source>
</reference>
<keyword evidence="2" id="KW-1185">Reference proteome</keyword>
<accession>A0ABQ6F5G4</accession>
<sequence length="61" mass="6675">MAIPAAALKDKHDGVFMAHRGSVSRAWKRNQKEQQGQECGFEMCIHGAPHELASLKSVATL</sequence>
<dbReference type="Proteomes" id="UP001157138">
    <property type="component" value="Unassembled WGS sequence"/>
</dbReference>
<gene>
    <name evidence="1" type="ORF">GCM10007938_42660</name>
</gene>
<protein>
    <submittedName>
        <fullName evidence="1">Uncharacterized protein</fullName>
    </submittedName>
</protein>
<dbReference type="EMBL" id="BSPW01000123">
    <property type="protein sequence ID" value="GLT20481.1"/>
    <property type="molecule type" value="Genomic_DNA"/>
</dbReference>
<proteinExistence type="predicted"/>
<evidence type="ECO:0000313" key="2">
    <source>
        <dbReference type="Proteomes" id="UP001157138"/>
    </source>
</evidence>
<name>A0ABQ6F5G4_9VIBR</name>
<evidence type="ECO:0000313" key="1">
    <source>
        <dbReference type="EMBL" id="GLT20481.1"/>
    </source>
</evidence>